<feature type="compositionally biased region" description="Basic and acidic residues" evidence="1">
    <location>
        <begin position="891"/>
        <end position="900"/>
    </location>
</feature>
<proteinExistence type="predicted"/>
<feature type="transmembrane region" description="Helical" evidence="2">
    <location>
        <begin position="468"/>
        <end position="491"/>
    </location>
</feature>
<feature type="region of interest" description="Disordered" evidence="1">
    <location>
        <begin position="805"/>
        <end position="846"/>
    </location>
</feature>
<reference evidence="5" key="1">
    <citation type="journal article" date="2020" name="BMC Genomics">
        <title>Correction to: Identification and distribution of gene clusters required for synthesis of sphingolipid metabolism inhibitors in diverse species of the filamentous fungus Fusarium.</title>
        <authorList>
            <person name="Kim H.S."/>
            <person name="Lohmar J.M."/>
            <person name="Busman M."/>
            <person name="Brown D.W."/>
            <person name="Naumann T.A."/>
            <person name="Divon H.H."/>
            <person name="Lysoe E."/>
            <person name="Uhlig S."/>
            <person name="Proctor R.H."/>
        </authorList>
    </citation>
    <scope>NUCLEOTIDE SEQUENCE</scope>
    <source>
        <strain evidence="5">NRRL 20472</strain>
    </source>
</reference>
<reference evidence="5" key="2">
    <citation type="submission" date="2020-05" db="EMBL/GenBank/DDBJ databases">
        <authorList>
            <person name="Kim H.-S."/>
            <person name="Proctor R.H."/>
            <person name="Brown D.W."/>
        </authorList>
    </citation>
    <scope>NUCLEOTIDE SEQUENCE</scope>
    <source>
        <strain evidence="5">NRRL 20472</strain>
    </source>
</reference>
<feature type="chain" id="PRO_5034946261" description="Dystroglycan-type cadherin-like domain-containing protein" evidence="3">
    <location>
        <begin position="21"/>
        <end position="907"/>
    </location>
</feature>
<dbReference type="Proteomes" id="UP000622797">
    <property type="component" value="Unassembled WGS sequence"/>
</dbReference>
<feature type="compositionally biased region" description="Low complexity" evidence="1">
    <location>
        <begin position="423"/>
        <end position="437"/>
    </location>
</feature>
<feature type="signal peptide" evidence="3">
    <location>
        <begin position="1"/>
        <end position="20"/>
    </location>
</feature>
<evidence type="ECO:0000259" key="4">
    <source>
        <dbReference type="SMART" id="SM00736"/>
    </source>
</evidence>
<protein>
    <recommendedName>
        <fullName evidence="4">Dystroglycan-type cadherin-like domain-containing protein</fullName>
    </recommendedName>
</protein>
<dbReference type="AlphaFoldDB" id="A0A8H4WY58"/>
<organism evidence="5 6">
    <name type="scientific">Fusarium sarcochroum</name>
    <dbReference type="NCBI Taxonomy" id="1208366"/>
    <lineage>
        <taxon>Eukaryota</taxon>
        <taxon>Fungi</taxon>
        <taxon>Dikarya</taxon>
        <taxon>Ascomycota</taxon>
        <taxon>Pezizomycotina</taxon>
        <taxon>Sordariomycetes</taxon>
        <taxon>Hypocreomycetidae</taxon>
        <taxon>Hypocreales</taxon>
        <taxon>Nectriaceae</taxon>
        <taxon>Fusarium</taxon>
        <taxon>Fusarium lateritium species complex</taxon>
    </lineage>
</organism>
<dbReference type="Gene3D" id="2.60.40.10">
    <property type="entry name" value="Immunoglobulins"/>
    <property type="match status" value="3"/>
</dbReference>
<feature type="compositionally biased region" description="Polar residues" evidence="1">
    <location>
        <begin position="438"/>
        <end position="453"/>
    </location>
</feature>
<keyword evidence="3" id="KW-0732">Signal</keyword>
<feature type="domain" description="Dystroglycan-type cadherin-like" evidence="4">
    <location>
        <begin position="139"/>
        <end position="239"/>
    </location>
</feature>
<feature type="compositionally biased region" description="Low complexity" evidence="1">
    <location>
        <begin position="875"/>
        <end position="887"/>
    </location>
</feature>
<evidence type="ECO:0000256" key="1">
    <source>
        <dbReference type="SAM" id="MobiDB-lite"/>
    </source>
</evidence>
<keyword evidence="2" id="KW-1133">Transmembrane helix</keyword>
<feature type="region of interest" description="Disordered" evidence="1">
    <location>
        <begin position="695"/>
        <end position="736"/>
    </location>
</feature>
<dbReference type="EMBL" id="JABEXW010000800">
    <property type="protein sequence ID" value="KAF4954797.1"/>
    <property type="molecule type" value="Genomic_DNA"/>
</dbReference>
<dbReference type="Pfam" id="PF05345">
    <property type="entry name" value="He_PIG"/>
    <property type="match status" value="3"/>
</dbReference>
<feature type="compositionally biased region" description="Low complexity" evidence="1">
    <location>
        <begin position="583"/>
        <end position="596"/>
    </location>
</feature>
<gene>
    <name evidence="5" type="ORF">FSARC_12014</name>
</gene>
<feature type="region of interest" description="Disordered" evidence="1">
    <location>
        <begin position="859"/>
        <end position="907"/>
    </location>
</feature>
<accession>A0A8H4WY58</accession>
<feature type="region of interest" description="Disordered" evidence="1">
    <location>
        <begin position="580"/>
        <end position="646"/>
    </location>
</feature>
<keyword evidence="2" id="KW-0472">Membrane</keyword>
<dbReference type="GO" id="GO:0016020">
    <property type="term" value="C:membrane"/>
    <property type="evidence" value="ECO:0007669"/>
    <property type="project" value="InterPro"/>
</dbReference>
<feature type="region of interest" description="Disordered" evidence="1">
    <location>
        <begin position="419"/>
        <end position="457"/>
    </location>
</feature>
<feature type="compositionally biased region" description="Polar residues" evidence="1">
    <location>
        <begin position="602"/>
        <end position="620"/>
    </location>
</feature>
<dbReference type="SUPFAM" id="SSF49313">
    <property type="entry name" value="Cadherin-like"/>
    <property type="match status" value="3"/>
</dbReference>
<evidence type="ECO:0000313" key="6">
    <source>
        <dbReference type="Proteomes" id="UP000622797"/>
    </source>
</evidence>
<dbReference type="InterPro" id="IPR006644">
    <property type="entry name" value="Cadg"/>
</dbReference>
<evidence type="ECO:0000313" key="5">
    <source>
        <dbReference type="EMBL" id="KAF4954797.1"/>
    </source>
</evidence>
<dbReference type="GO" id="GO:0005509">
    <property type="term" value="F:calcium ion binding"/>
    <property type="evidence" value="ECO:0007669"/>
    <property type="project" value="InterPro"/>
</dbReference>
<sequence>MMLSFTIIVLLPGIVQFTSCQPTVNFPINSQLPPVARVGEPFSYTFSRYTFRSDSNISYSLGDAPEWLSIDSEERRLYGTPTNGSVPKGDVVGQTIEVVANDGSGSTSLTSTLVVSRNKSPSIKTPLLDQLENFDDYSPPSSLISYPSTEFNFSFDSETFEYQPNMINYYATSGDSSPLPAWMRFDAGSLTFSGKTPSFESLIQPPQTFGFELVASDVVGFSAVSVSFSIVVGRHKLSADNPSVTMNTTRGKKLVYDELKDNIKLDNKPVKIENIEVSTDNMPDWLSLDEKTLKIEGTPEKSDHSTNFTITFRDSYQDTLNIYATVNVETDLFRSTFDDIEIEAGKDVNIDLQPYFWDPDDISLGISINPDKNWLKLDGFNITGKAPTSASGDLKISVTASSRTSDDTETEVLNVSILPSGHTSSSTTQYRTSSTSTGAFTSVAPTETTSNPEVQLADSDGGLTTGTLLLAILLPLLVVVFLLMLLICCLIRRHRKRQTYLSSKFCNKISGPVLESLRVNGGSTAMREADNVANIGGAAGKLPHRTTRPPYSEMDSETLIMTSPTLGFMVTPEVPSRFIAEDSSTSLSRSDSISNSEDGRQSWITVEGTATATGRQSRASLRSHKSDTSFSESTHQLIPPPALLPDLRTGSFRGGIDPTIPSLDVLPSFHSQRAELRQGSGFYTSGNESSLAFASSHQSSPRLVTGFPTRTVSRPNHQPTTGDDESPTIEGTHSMPVLRRPELVRLSSQQLLGEGSRPDSRAWYDMEAPRALFSDPSFGSGENWRVYEAQRDATNMSYHQLVDESPFHPLRPSTAMSSNRDGAQPGERTSSELVSPSQWGDAQSSIKGSLASLRQGLGHSMSKMSRLSVDPLSVPGSRGSRPGGSSSTNWNRDDSGRKSDGGSYAFL</sequence>
<dbReference type="SMART" id="SM00736">
    <property type="entry name" value="CADG"/>
    <property type="match status" value="2"/>
</dbReference>
<comment type="caution">
    <text evidence="5">The sequence shown here is derived from an EMBL/GenBank/DDBJ whole genome shotgun (WGS) entry which is preliminary data.</text>
</comment>
<keyword evidence="2" id="KW-0812">Transmembrane</keyword>
<feature type="compositionally biased region" description="Polar residues" evidence="1">
    <location>
        <begin position="708"/>
        <end position="721"/>
    </location>
</feature>
<name>A0A8H4WY58_9HYPO</name>
<keyword evidence="6" id="KW-1185">Reference proteome</keyword>
<dbReference type="InterPro" id="IPR015919">
    <property type="entry name" value="Cadherin-like_sf"/>
</dbReference>
<dbReference type="InterPro" id="IPR013783">
    <property type="entry name" value="Ig-like_fold"/>
</dbReference>
<evidence type="ECO:0000256" key="2">
    <source>
        <dbReference type="SAM" id="Phobius"/>
    </source>
</evidence>
<feature type="domain" description="Dystroglycan-type cadherin-like" evidence="4">
    <location>
        <begin position="23"/>
        <end position="121"/>
    </location>
</feature>
<feature type="compositionally biased region" description="Polar residues" evidence="1">
    <location>
        <begin position="814"/>
        <end position="846"/>
    </location>
</feature>
<evidence type="ECO:0000256" key="3">
    <source>
        <dbReference type="SAM" id="SignalP"/>
    </source>
</evidence>
<dbReference type="OrthoDB" id="41532at2759"/>